<protein>
    <submittedName>
        <fullName evidence="1">Uncharacterized protein</fullName>
    </submittedName>
</protein>
<dbReference type="AlphaFoldDB" id="A0A560FKJ9"/>
<sequence length="118" mass="12020">MSLLTDGKLAATIATALGGIVYPITIRRTTAGTYVPGVGVTPGTTTDHAARGFLGAFSAYEIANGLVQPSDVKVTLLAAGMDIKPTPATDTVQADGRTLTIVTAKSDPAGATWSLQCR</sequence>
<evidence type="ECO:0000313" key="1">
    <source>
        <dbReference type="EMBL" id="TWB22136.1"/>
    </source>
</evidence>
<organism evidence="1 2">
    <name type="scientific">Nitrospirillum amazonense</name>
    <dbReference type="NCBI Taxonomy" id="28077"/>
    <lineage>
        <taxon>Bacteria</taxon>
        <taxon>Pseudomonadati</taxon>
        <taxon>Pseudomonadota</taxon>
        <taxon>Alphaproteobacteria</taxon>
        <taxon>Rhodospirillales</taxon>
        <taxon>Azospirillaceae</taxon>
        <taxon>Nitrospirillum</taxon>
    </lineage>
</organism>
<dbReference type="RefSeq" id="WP_145749755.1">
    <property type="nucleotide sequence ID" value="NZ_VITN01000004.1"/>
</dbReference>
<name>A0A560FKJ9_9PROT</name>
<reference evidence="1 2" key="1">
    <citation type="submission" date="2019-06" db="EMBL/GenBank/DDBJ databases">
        <title>Genomic Encyclopedia of Type Strains, Phase IV (KMG-V): Genome sequencing to study the core and pangenomes of soil and plant-associated prokaryotes.</title>
        <authorList>
            <person name="Whitman W."/>
        </authorList>
    </citation>
    <scope>NUCLEOTIDE SEQUENCE [LARGE SCALE GENOMIC DNA]</scope>
    <source>
        <strain evidence="1 2">BR 11880</strain>
    </source>
</reference>
<comment type="caution">
    <text evidence="1">The sequence shown here is derived from an EMBL/GenBank/DDBJ whole genome shotgun (WGS) entry which is preliminary data.</text>
</comment>
<dbReference type="Proteomes" id="UP000319859">
    <property type="component" value="Unassembled WGS sequence"/>
</dbReference>
<evidence type="ECO:0000313" key="2">
    <source>
        <dbReference type="Proteomes" id="UP000319859"/>
    </source>
</evidence>
<accession>A0A560FKJ9</accession>
<proteinExistence type="predicted"/>
<dbReference type="OrthoDB" id="164345at204441"/>
<dbReference type="EMBL" id="VITN01000004">
    <property type="protein sequence ID" value="TWB22136.1"/>
    <property type="molecule type" value="Genomic_DNA"/>
</dbReference>
<gene>
    <name evidence="1" type="ORF">FBZ89_104386</name>
</gene>